<organism evidence="2 3">
    <name type="scientific">Caenimonas terrae</name>
    <dbReference type="NCBI Taxonomy" id="696074"/>
    <lineage>
        <taxon>Bacteria</taxon>
        <taxon>Pseudomonadati</taxon>
        <taxon>Pseudomonadota</taxon>
        <taxon>Betaproteobacteria</taxon>
        <taxon>Burkholderiales</taxon>
        <taxon>Comamonadaceae</taxon>
        <taxon>Caenimonas</taxon>
    </lineage>
</organism>
<dbReference type="Proteomes" id="UP001596037">
    <property type="component" value="Unassembled WGS sequence"/>
</dbReference>
<feature type="domain" description="Ribbon-helix-helix protein RHH" evidence="1">
    <location>
        <begin position="4"/>
        <end position="45"/>
    </location>
</feature>
<protein>
    <submittedName>
        <fullName evidence="2">CopG family transcriptional regulator</fullName>
    </submittedName>
</protein>
<dbReference type="Gene3D" id="1.10.1220.10">
    <property type="entry name" value="Met repressor-like"/>
    <property type="match status" value="1"/>
</dbReference>
<proteinExistence type="predicted"/>
<dbReference type="InterPro" id="IPR045559">
    <property type="entry name" value="RHH_9"/>
</dbReference>
<evidence type="ECO:0000313" key="2">
    <source>
        <dbReference type="EMBL" id="MFC5497730.1"/>
    </source>
</evidence>
<evidence type="ECO:0000313" key="3">
    <source>
        <dbReference type="Proteomes" id="UP001596037"/>
    </source>
</evidence>
<reference evidence="3" key="1">
    <citation type="journal article" date="2019" name="Int. J. Syst. Evol. Microbiol.">
        <title>The Global Catalogue of Microorganisms (GCM) 10K type strain sequencing project: providing services to taxonomists for standard genome sequencing and annotation.</title>
        <authorList>
            <consortium name="The Broad Institute Genomics Platform"/>
            <consortium name="The Broad Institute Genome Sequencing Center for Infectious Disease"/>
            <person name="Wu L."/>
            <person name="Ma J."/>
        </authorList>
    </citation>
    <scope>NUCLEOTIDE SEQUENCE [LARGE SCALE GENOMIC DNA]</scope>
    <source>
        <strain evidence="3">CCUG 57401</strain>
    </source>
</reference>
<evidence type="ECO:0000259" key="1">
    <source>
        <dbReference type="Pfam" id="PF19839"/>
    </source>
</evidence>
<dbReference type="InterPro" id="IPR010985">
    <property type="entry name" value="Ribbon_hlx_hlx"/>
</dbReference>
<gene>
    <name evidence="2" type="ORF">ACFPOE_09310</name>
</gene>
<comment type="caution">
    <text evidence="2">The sequence shown here is derived from an EMBL/GenBank/DDBJ whole genome shotgun (WGS) entry which is preliminary data.</text>
</comment>
<keyword evidence="3" id="KW-1185">Reference proteome</keyword>
<accession>A0ABW0NB15</accession>
<dbReference type="InterPro" id="IPR013321">
    <property type="entry name" value="Arc_rbn_hlx_hlx"/>
</dbReference>
<name>A0ABW0NB15_9BURK</name>
<dbReference type="SUPFAM" id="SSF47598">
    <property type="entry name" value="Ribbon-helix-helix"/>
    <property type="match status" value="1"/>
</dbReference>
<dbReference type="EMBL" id="JBHSMF010000006">
    <property type="protein sequence ID" value="MFC5497730.1"/>
    <property type="molecule type" value="Genomic_DNA"/>
</dbReference>
<sequence length="61" mass="6242">MEDKARLVVLIDPANKAAFEAACSAQDLSSSEVIRQLIVDYLARHGVGLSGGGDAGLAAAE</sequence>
<dbReference type="RefSeq" id="WP_376849808.1">
    <property type="nucleotide sequence ID" value="NZ_JBHSMF010000006.1"/>
</dbReference>
<dbReference type="Pfam" id="PF19839">
    <property type="entry name" value="RHH_9"/>
    <property type="match status" value="1"/>
</dbReference>